<dbReference type="EMBL" id="BASE01000024">
    <property type="protein sequence ID" value="GAM13029.1"/>
    <property type="molecule type" value="Genomic_DNA"/>
</dbReference>
<evidence type="ECO:0000313" key="1">
    <source>
        <dbReference type="EMBL" id="GAM13029.1"/>
    </source>
</evidence>
<name>A0A0A8X1A6_MESS1</name>
<comment type="caution">
    <text evidence="1">The sequence shown here is derived from an EMBL/GenBank/DDBJ whole genome shotgun (WGS) entry which is preliminary data.</text>
</comment>
<protein>
    <submittedName>
        <fullName evidence="1">Uncharacterized protein</fullName>
    </submittedName>
</protein>
<dbReference type="Proteomes" id="UP000031014">
    <property type="component" value="Unassembled WGS sequence"/>
</dbReference>
<accession>A0A0A8X1A6</accession>
<gene>
    <name evidence="1" type="ORF">SAMD00020551_1165</name>
</gene>
<organism evidence="1 2">
    <name type="scientific">Mesobacillus selenatarsenatis (strain DSM 18680 / JCM 14380 / FERM P-15431 / SF-1)</name>
    <dbReference type="NCBI Taxonomy" id="1321606"/>
    <lineage>
        <taxon>Bacteria</taxon>
        <taxon>Bacillati</taxon>
        <taxon>Bacillota</taxon>
        <taxon>Bacilli</taxon>
        <taxon>Bacillales</taxon>
        <taxon>Bacillaceae</taxon>
        <taxon>Mesobacillus</taxon>
    </lineage>
</organism>
<sequence length="40" mass="4707">MYRAIIIKERAKNKPNTAIIEFFQENKHIETPCSGSFYFA</sequence>
<evidence type="ECO:0000313" key="2">
    <source>
        <dbReference type="Proteomes" id="UP000031014"/>
    </source>
</evidence>
<dbReference type="AlphaFoldDB" id="A0A0A8X1A6"/>
<proteinExistence type="predicted"/>
<reference evidence="1 2" key="1">
    <citation type="submission" date="2013-06" db="EMBL/GenBank/DDBJ databases">
        <title>Whole genome shotgun sequence of Bacillus selenatarsenatis SF-1.</title>
        <authorList>
            <person name="Kuroda M."/>
            <person name="Sei K."/>
            <person name="Yamashita M."/>
            <person name="Ike M."/>
        </authorList>
    </citation>
    <scope>NUCLEOTIDE SEQUENCE [LARGE SCALE GENOMIC DNA]</scope>
    <source>
        <strain evidence="1 2">SF-1</strain>
    </source>
</reference>
<keyword evidence="2" id="KW-1185">Reference proteome</keyword>